<proteinExistence type="predicted"/>
<evidence type="ECO:0000259" key="1">
    <source>
        <dbReference type="SMART" id="SM00256"/>
    </source>
</evidence>
<dbReference type="EMBL" id="JARJLG010000184">
    <property type="protein sequence ID" value="KAJ7731334.1"/>
    <property type="molecule type" value="Genomic_DNA"/>
</dbReference>
<dbReference type="InterPro" id="IPR001810">
    <property type="entry name" value="F-box_dom"/>
</dbReference>
<keyword evidence="3" id="KW-1185">Reference proteome</keyword>
<dbReference type="Proteomes" id="UP001215280">
    <property type="component" value="Unassembled WGS sequence"/>
</dbReference>
<evidence type="ECO:0000313" key="2">
    <source>
        <dbReference type="EMBL" id="KAJ7731334.1"/>
    </source>
</evidence>
<dbReference type="AlphaFoldDB" id="A0AAD7HZ13"/>
<gene>
    <name evidence="2" type="ORF">DFH07DRAFT_781323</name>
</gene>
<evidence type="ECO:0000313" key="3">
    <source>
        <dbReference type="Proteomes" id="UP001215280"/>
    </source>
</evidence>
<dbReference type="Pfam" id="PF00646">
    <property type="entry name" value="F-box"/>
    <property type="match status" value="1"/>
</dbReference>
<dbReference type="InterPro" id="IPR036047">
    <property type="entry name" value="F-box-like_dom_sf"/>
</dbReference>
<dbReference type="SUPFAM" id="SSF81383">
    <property type="entry name" value="F-box domain"/>
    <property type="match status" value="1"/>
</dbReference>
<dbReference type="SMART" id="SM00256">
    <property type="entry name" value="FBOX"/>
    <property type="match status" value="1"/>
</dbReference>
<name>A0AAD7HZ13_9AGAR</name>
<sequence length="415" mass="46537">MVSLPPEIWLEVIGHLPDKCLLAVRLTSPLLRQVANPRVFSHFHMNASAPGKHRPKRLAFWSEEIAHHVRSAEIIFSSSNSATFIDKVFSTVTRFAKLRSLAYEFDDRPVELFHLRAHTFANLRELRIRGGILLSPAEPTSQKIAVESFSWTKGSMWSTLTHRHAFLSMLEPSVLRSLEILDVRKSSVEHLLDVNPVADFNAVHTLSLQFHTTFPRIHGYLARFPAVRDLRVHRFPYEQGNTPVSSTPLCRHLQRYEGSSALLPTVFAGAGAALAHLAPTFPTPAELLRTLREVPPPLSVTSLAISVLLHHVVEGATFVAVLALFPCLHYFKLTIKPKRWYDDYEDDEDGYWHTRAVEPGIVAARLVDMVEGLATLEHVSIEWEAPAQGVPDLDALRLRLLQAAPGLQAVDLTAR</sequence>
<comment type="caution">
    <text evidence="2">The sequence shown here is derived from an EMBL/GenBank/DDBJ whole genome shotgun (WGS) entry which is preliminary data.</text>
</comment>
<accession>A0AAD7HZ13</accession>
<organism evidence="2 3">
    <name type="scientific">Mycena maculata</name>
    <dbReference type="NCBI Taxonomy" id="230809"/>
    <lineage>
        <taxon>Eukaryota</taxon>
        <taxon>Fungi</taxon>
        <taxon>Dikarya</taxon>
        <taxon>Basidiomycota</taxon>
        <taxon>Agaricomycotina</taxon>
        <taxon>Agaricomycetes</taxon>
        <taxon>Agaricomycetidae</taxon>
        <taxon>Agaricales</taxon>
        <taxon>Marasmiineae</taxon>
        <taxon>Mycenaceae</taxon>
        <taxon>Mycena</taxon>
    </lineage>
</organism>
<reference evidence="2" key="1">
    <citation type="submission" date="2023-03" db="EMBL/GenBank/DDBJ databases">
        <title>Massive genome expansion in bonnet fungi (Mycena s.s.) driven by repeated elements and novel gene families across ecological guilds.</title>
        <authorList>
            <consortium name="Lawrence Berkeley National Laboratory"/>
            <person name="Harder C.B."/>
            <person name="Miyauchi S."/>
            <person name="Viragh M."/>
            <person name="Kuo A."/>
            <person name="Thoen E."/>
            <person name="Andreopoulos B."/>
            <person name="Lu D."/>
            <person name="Skrede I."/>
            <person name="Drula E."/>
            <person name="Henrissat B."/>
            <person name="Morin E."/>
            <person name="Kohler A."/>
            <person name="Barry K."/>
            <person name="LaButti K."/>
            <person name="Morin E."/>
            <person name="Salamov A."/>
            <person name="Lipzen A."/>
            <person name="Mereny Z."/>
            <person name="Hegedus B."/>
            <person name="Baldrian P."/>
            <person name="Stursova M."/>
            <person name="Weitz H."/>
            <person name="Taylor A."/>
            <person name="Grigoriev I.V."/>
            <person name="Nagy L.G."/>
            <person name="Martin F."/>
            <person name="Kauserud H."/>
        </authorList>
    </citation>
    <scope>NUCLEOTIDE SEQUENCE</scope>
    <source>
        <strain evidence="2">CBHHK188m</strain>
    </source>
</reference>
<feature type="domain" description="F-box" evidence="1">
    <location>
        <begin position="4"/>
        <end position="44"/>
    </location>
</feature>
<protein>
    <recommendedName>
        <fullName evidence="1">F-box domain-containing protein</fullName>
    </recommendedName>
</protein>
<dbReference type="CDD" id="cd09917">
    <property type="entry name" value="F-box_SF"/>
    <property type="match status" value="1"/>
</dbReference>